<keyword evidence="4" id="KW-0863">Zinc-finger</keyword>
<keyword evidence="3" id="KW-0269">Exonuclease</keyword>
<gene>
    <name evidence="8" type="ORF">PRK78_006979</name>
</gene>
<dbReference type="GO" id="GO:0003676">
    <property type="term" value="F:nucleic acid binding"/>
    <property type="evidence" value="ECO:0007669"/>
    <property type="project" value="InterPro"/>
</dbReference>
<dbReference type="InterPro" id="IPR047021">
    <property type="entry name" value="REXO1/3/4-like"/>
</dbReference>
<protein>
    <recommendedName>
        <fullName evidence="7">C2H2-type domain-containing protein</fullName>
    </recommendedName>
</protein>
<reference evidence="8" key="1">
    <citation type="submission" date="2023-03" db="EMBL/GenBank/DDBJ databases">
        <title>Emydomyces testavorans Genome Sequence.</title>
        <authorList>
            <person name="Hoyer L."/>
        </authorList>
    </citation>
    <scope>NUCLEOTIDE SEQUENCE</scope>
    <source>
        <strain evidence="8">16-2883</strain>
    </source>
</reference>
<dbReference type="PANTHER" id="PTHR12801:SF114">
    <property type="entry name" value="EXONUCLEASE, PUTATIVE (AFU_ORTHOLOGUE AFUA_7G00870)-RELATED"/>
    <property type="match status" value="1"/>
</dbReference>
<evidence type="ECO:0000256" key="2">
    <source>
        <dbReference type="ARBA" id="ARBA00022801"/>
    </source>
</evidence>
<evidence type="ECO:0000256" key="5">
    <source>
        <dbReference type="SAM" id="Coils"/>
    </source>
</evidence>
<dbReference type="InterPro" id="IPR012337">
    <property type="entry name" value="RNaseH-like_sf"/>
</dbReference>
<dbReference type="GO" id="GO:0000027">
    <property type="term" value="P:ribosomal large subunit assembly"/>
    <property type="evidence" value="ECO:0007669"/>
    <property type="project" value="TreeGrafter"/>
</dbReference>
<dbReference type="Proteomes" id="UP001219355">
    <property type="component" value="Chromosome 5"/>
</dbReference>
<proteinExistence type="predicted"/>
<dbReference type="SMART" id="SM00479">
    <property type="entry name" value="EXOIII"/>
    <property type="match status" value="1"/>
</dbReference>
<dbReference type="GO" id="GO:0005634">
    <property type="term" value="C:nucleus"/>
    <property type="evidence" value="ECO:0007669"/>
    <property type="project" value="TreeGrafter"/>
</dbReference>
<dbReference type="AlphaFoldDB" id="A0AAF0DNF1"/>
<feature type="coiled-coil region" evidence="5">
    <location>
        <begin position="371"/>
        <end position="423"/>
    </location>
</feature>
<dbReference type="PROSITE" id="PS50157">
    <property type="entry name" value="ZINC_FINGER_C2H2_2"/>
    <property type="match status" value="1"/>
</dbReference>
<dbReference type="InterPro" id="IPR013520">
    <property type="entry name" value="Ribonucl_H"/>
</dbReference>
<evidence type="ECO:0000256" key="1">
    <source>
        <dbReference type="ARBA" id="ARBA00022722"/>
    </source>
</evidence>
<dbReference type="CDD" id="cd06137">
    <property type="entry name" value="DEDDh_RNase"/>
    <property type="match status" value="1"/>
</dbReference>
<dbReference type="Pfam" id="PF00929">
    <property type="entry name" value="RNase_T"/>
    <property type="match status" value="1"/>
</dbReference>
<feature type="compositionally biased region" description="Acidic residues" evidence="6">
    <location>
        <begin position="430"/>
        <end position="446"/>
    </location>
</feature>
<keyword evidence="1" id="KW-0540">Nuclease</keyword>
<evidence type="ECO:0000256" key="3">
    <source>
        <dbReference type="ARBA" id="ARBA00022839"/>
    </source>
</evidence>
<evidence type="ECO:0000313" key="9">
    <source>
        <dbReference type="Proteomes" id="UP001219355"/>
    </source>
</evidence>
<evidence type="ECO:0000313" key="8">
    <source>
        <dbReference type="EMBL" id="WEW61489.1"/>
    </source>
</evidence>
<feature type="region of interest" description="Disordered" evidence="6">
    <location>
        <begin position="66"/>
        <end position="93"/>
    </location>
</feature>
<name>A0AAF0DNF1_9EURO</name>
<dbReference type="GO" id="GO:0006364">
    <property type="term" value="P:rRNA processing"/>
    <property type="evidence" value="ECO:0007669"/>
    <property type="project" value="TreeGrafter"/>
</dbReference>
<dbReference type="PROSITE" id="PS00028">
    <property type="entry name" value="ZINC_FINGER_C2H2_1"/>
    <property type="match status" value="1"/>
</dbReference>
<evidence type="ECO:0000259" key="7">
    <source>
        <dbReference type="PROSITE" id="PS50157"/>
    </source>
</evidence>
<keyword evidence="4" id="KW-0862">Zinc</keyword>
<feature type="region of interest" description="Disordered" evidence="6">
    <location>
        <begin position="1"/>
        <end position="26"/>
    </location>
</feature>
<accession>A0AAF0DNF1</accession>
<feature type="domain" description="C2H2-type" evidence="7">
    <location>
        <begin position="37"/>
        <end position="60"/>
    </location>
</feature>
<feature type="region of interest" description="Disordered" evidence="6">
    <location>
        <begin position="426"/>
        <end position="446"/>
    </location>
</feature>
<keyword evidence="9" id="KW-1185">Reference proteome</keyword>
<dbReference type="GO" id="GO:0004527">
    <property type="term" value="F:exonuclease activity"/>
    <property type="evidence" value="ECO:0007669"/>
    <property type="project" value="UniProtKB-KW"/>
</dbReference>
<evidence type="ECO:0000256" key="6">
    <source>
        <dbReference type="SAM" id="MobiDB-lite"/>
    </source>
</evidence>
<dbReference type="InterPro" id="IPR013087">
    <property type="entry name" value="Znf_C2H2_type"/>
</dbReference>
<dbReference type="SUPFAM" id="SSF53098">
    <property type="entry name" value="Ribonuclease H-like"/>
    <property type="match status" value="1"/>
</dbReference>
<sequence length="446" mass="49769">MADGKKPNTRRHFKGGPTAQPPTEQTFPPVLILKTPFDCPYCPKKFINRHAVQQHKLEKHKDSVVKDAFKGPGGAKHKPKPEHTGNGNPVDASAGKATTAAIERWAKIPDHEHGDLLNLLSQHCHSLDELPKSYRLEEYNQQEIDGYGRCKKCNGNDSKGCVTSPRHDFASPHKEFAARLQKTLITPLCQNSHIPKRAAIALDCEMVGTFEGDHPVCLSAVDYLTGEVLINCLIQPLIRVTDWRSRFTGLTPKKMALAAADATTLQGWEAARARLWEYMNPQTILIGQNLANDLKALGMVHTRIVDSEVLTRKAVGVNCKRVWGLKNLCDAFLGIKIQGGKNGHSSLEDAFAVREVVLWCIKNPEKLVTWGEKRRAEIAEERAKAERAKREARQRALEAEVNAAREEAKLREAFRKANERKKETLIIEISESEESEDGFGSGDDEE</sequence>
<keyword evidence="4" id="KW-0479">Metal-binding</keyword>
<dbReference type="EMBL" id="CP120631">
    <property type="protein sequence ID" value="WEW61489.1"/>
    <property type="molecule type" value="Genomic_DNA"/>
</dbReference>
<dbReference type="PANTHER" id="PTHR12801">
    <property type="entry name" value="RNA EXONUCLEASE REXO1 / RECO3 FAMILY MEMBER-RELATED"/>
    <property type="match status" value="1"/>
</dbReference>
<dbReference type="InterPro" id="IPR036397">
    <property type="entry name" value="RNaseH_sf"/>
</dbReference>
<keyword evidence="5" id="KW-0175">Coiled coil</keyword>
<dbReference type="Gene3D" id="3.30.420.10">
    <property type="entry name" value="Ribonuclease H-like superfamily/Ribonuclease H"/>
    <property type="match status" value="1"/>
</dbReference>
<dbReference type="GO" id="GO:0008270">
    <property type="term" value="F:zinc ion binding"/>
    <property type="evidence" value="ECO:0007669"/>
    <property type="project" value="UniProtKB-KW"/>
</dbReference>
<evidence type="ECO:0000256" key="4">
    <source>
        <dbReference type="PROSITE-ProRule" id="PRU00042"/>
    </source>
</evidence>
<keyword evidence="2" id="KW-0378">Hydrolase</keyword>
<organism evidence="8 9">
    <name type="scientific">Emydomyces testavorans</name>
    <dbReference type="NCBI Taxonomy" id="2070801"/>
    <lineage>
        <taxon>Eukaryota</taxon>
        <taxon>Fungi</taxon>
        <taxon>Dikarya</taxon>
        <taxon>Ascomycota</taxon>
        <taxon>Pezizomycotina</taxon>
        <taxon>Eurotiomycetes</taxon>
        <taxon>Eurotiomycetidae</taxon>
        <taxon>Onygenales</taxon>
        <taxon>Nannizziopsiaceae</taxon>
        <taxon>Emydomyces</taxon>
    </lineage>
</organism>